<dbReference type="AlphaFoldDB" id="A0A443P132"/>
<evidence type="ECO:0000256" key="2">
    <source>
        <dbReference type="ARBA" id="ARBA00022801"/>
    </source>
</evidence>
<dbReference type="OrthoDB" id="65569at2759"/>
<keyword evidence="6" id="KW-0732">Signal</keyword>
<feature type="signal peptide" evidence="6">
    <location>
        <begin position="1"/>
        <end position="23"/>
    </location>
</feature>
<keyword evidence="2 5" id="KW-0378">Hydrolase</keyword>
<dbReference type="SUPFAM" id="SSF51445">
    <property type="entry name" value="(Trans)glycosidases"/>
    <property type="match status" value="1"/>
</dbReference>
<dbReference type="InterPro" id="IPR033132">
    <property type="entry name" value="GH_1_N_CS"/>
</dbReference>
<dbReference type="InterPro" id="IPR018120">
    <property type="entry name" value="Glyco_hydro_1_AS"/>
</dbReference>
<dbReference type="InterPro" id="IPR001360">
    <property type="entry name" value="Glyco_hydro_1"/>
</dbReference>
<feature type="chain" id="PRO_5019077510" evidence="6">
    <location>
        <begin position="24"/>
        <end position="515"/>
    </location>
</feature>
<dbReference type="InterPro" id="IPR017853">
    <property type="entry name" value="GH"/>
</dbReference>
<dbReference type="Pfam" id="PF00232">
    <property type="entry name" value="Glyco_hydro_1"/>
    <property type="match status" value="1"/>
</dbReference>
<dbReference type="PANTHER" id="PTHR10353">
    <property type="entry name" value="GLYCOSYL HYDROLASE"/>
    <property type="match status" value="1"/>
</dbReference>
<evidence type="ECO:0000256" key="6">
    <source>
        <dbReference type="SAM" id="SignalP"/>
    </source>
</evidence>
<dbReference type="Gene3D" id="3.20.20.80">
    <property type="entry name" value="Glycosidases"/>
    <property type="match status" value="1"/>
</dbReference>
<feature type="active site" description="Nucleophile" evidence="3">
    <location>
        <position position="408"/>
    </location>
</feature>
<evidence type="ECO:0000313" key="7">
    <source>
        <dbReference type="EMBL" id="RWR84484.1"/>
    </source>
</evidence>
<dbReference type="PRINTS" id="PR00131">
    <property type="entry name" value="GLHYDRLASE1"/>
</dbReference>
<evidence type="ECO:0000256" key="4">
    <source>
        <dbReference type="RuleBase" id="RU003690"/>
    </source>
</evidence>
<dbReference type="EMBL" id="QPKB01000005">
    <property type="protein sequence ID" value="RWR84484.1"/>
    <property type="molecule type" value="Genomic_DNA"/>
</dbReference>
<evidence type="ECO:0000313" key="8">
    <source>
        <dbReference type="Proteomes" id="UP000283530"/>
    </source>
</evidence>
<evidence type="ECO:0000256" key="5">
    <source>
        <dbReference type="RuleBase" id="RU004468"/>
    </source>
</evidence>
<dbReference type="PROSITE" id="PS00572">
    <property type="entry name" value="GLYCOSYL_HYDROL_F1_1"/>
    <property type="match status" value="1"/>
</dbReference>
<comment type="similarity">
    <text evidence="1 4">Belongs to the glycosyl hydrolase 1 family.</text>
</comment>
<accession>A0A443P132</accession>
<name>A0A443P132_9MAGN</name>
<evidence type="ECO:0000256" key="3">
    <source>
        <dbReference type="PROSITE-ProRule" id="PRU10055"/>
    </source>
</evidence>
<comment type="caution">
    <text evidence="7">The sequence shown here is derived from an EMBL/GenBank/DDBJ whole genome shotgun (WGS) entry which is preliminary data.</text>
</comment>
<organism evidence="7 8">
    <name type="scientific">Cinnamomum micranthum f. kanehirae</name>
    <dbReference type="NCBI Taxonomy" id="337451"/>
    <lineage>
        <taxon>Eukaryota</taxon>
        <taxon>Viridiplantae</taxon>
        <taxon>Streptophyta</taxon>
        <taxon>Embryophyta</taxon>
        <taxon>Tracheophyta</taxon>
        <taxon>Spermatophyta</taxon>
        <taxon>Magnoliopsida</taxon>
        <taxon>Magnoliidae</taxon>
        <taxon>Laurales</taxon>
        <taxon>Lauraceae</taxon>
        <taxon>Cinnamomum</taxon>
    </lineage>
</organism>
<dbReference type="STRING" id="337451.A0A443P132"/>
<proteinExistence type="inferred from homology"/>
<dbReference type="GO" id="GO:0005975">
    <property type="term" value="P:carbohydrate metabolic process"/>
    <property type="evidence" value="ECO:0007669"/>
    <property type="project" value="InterPro"/>
</dbReference>
<sequence length="515" mass="58777">MEISTYLPFLILLLLGLSFVGNSLEQINGGLFPDGFLFGTASSSYQFEGAILEDGKSLSNWDIFSHKPGNIKSGENGDIADDQYHLYMDDIELMHSLGVNSYRFSISWARILPEVVLDPSEFCQTEGINLQFSDGNSTTGIQPFVTLNHYDIPQVLEDRYGSWQSSQMQEEFVYFAEICFRELGDRVKLWATFNEPNVVAKYGYLMGTYPPGRCSAPFGNCSDGNSEIEPFVAAHNIILSHAKAVYNYRKHYQSKQGGHIGIAVHAVMYEPLKEEEADQKAAERALAFFVAWFLDPFFHGDYPSEMRRILGHRLPIFSSEESKKLKHGLDFIGVNHYTVLYAKDCMYSPCDSGGHLIEGFVQSTGERDGVPIGERTSIPTFFIVPNGMEKMIKYLVTRYNNTTMFVTENGFAQLDQPGDSGSELLNDFKRVEYHKSYLASLQRAIREGADVRGYFVWSLLDNFEWRYGFTRRFGLYYVDYRTLMRTPKFSATWYKEFLANYSITNEEAIKWNSSK</sequence>
<keyword evidence="5" id="KW-0326">Glycosidase</keyword>
<dbReference type="PROSITE" id="PS00653">
    <property type="entry name" value="GLYCOSYL_HYDROL_F1_2"/>
    <property type="match status" value="1"/>
</dbReference>
<dbReference type="Proteomes" id="UP000283530">
    <property type="component" value="Unassembled WGS sequence"/>
</dbReference>
<reference evidence="7 8" key="1">
    <citation type="journal article" date="2019" name="Nat. Plants">
        <title>Stout camphor tree genome fills gaps in understanding of flowering plant genome evolution.</title>
        <authorList>
            <person name="Chaw S.M."/>
            <person name="Liu Y.C."/>
            <person name="Wu Y.W."/>
            <person name="Wang H.Y."/>
            <person name="Lin C.I."/>
            <person name="Wu C.S."/>
            <person name="Ke H.M."/>
            <person name="Chang L.Y."/>
            <person name="Hsu C.Y."/>
            <person name="Yang H.T."/>
            <person name="Sudianto E."/>
            <person name="Hsu M.H."/>
            <person name="Wu K.P."/>
            <person name="Wang L.N."/>
            <person name="Leebens-Mack J.H."/>
            <person name="Tsai I.J."/>
        </authorList>
    </citation>
    <scope>NUCLEOTIDE SEQUENCE [LARGE SCALE GENOMIC DNA]</scope>
    <source>
        <strain evidence="8">cv. Chaw 1501</strain>
        <tissue evidence="7">Young leaves</tissue>
    </source>
</reference>
<evidence type="ECO:0000256" key="1">
    <source>
        <dbReference type="ARBA" id="ARBA00010838"/>
    </source>
</evidence>
<dbReference type="PANTHER" id="PTHR10353:SF175">
    <property type="entry name" value="BETA-GLUCOSIDASE 18-LIKE ISOFORM X1"/>
    <property type="match status" value="1"/>
</dbReference>
<protein>
    <submittedName>
        <fullName evidence="7">Beta-glucosidase 18</fullName>
    </submittedName>
</protein>
<dbReference type="FunFam" id="3.20.20.80:FF:000020">
    <property type="entry name" value="Beta-glucosidase 12"/>
    <property type="match status" value="1"/>
</dbReference>
<gene>
    <name evidence="7" type="ORF">CKAN_01330000</name>
</gene>
<dbReference type="GO" id="GO:0008422">
    <property type="term" value="F:beta-glucosidase activity"/>
    <property type="evidence" value="ECO:0007669"/>
    <property type="project" value="TreeGrafter"/>
</dbReference>
<keyword evidence="8" id="KW-1185">Reference proteome</keyword>